<dbReference type="EMBL" id="BMGL01000002">
    <property type="protein sequence ID" value="GGE04930.1"/>
    <property type="molecule type" value="Genomic_DNA"/>
</dbReference>
<feature type="binding site" evidence="2">
    <location>
        <begin position="211"/>
        <end position="212"/>
    </location>
    <ligand>
        <name>ATP</name>
        <dbReference type="ChEBI" id="CHEBI:30616"/>
    </ligand>
</feature>
<evidence type="ECO:0000256" key="2">
    <source>
        <dbReference type="PIRSR" id="PIRSR640198-2"/>
    </source>
</evidence>
<sequence length="332" mass="37766">MQSLGFELKNEANLATLTLDIIKSNEIEGEYLNQDQVRSSIARKLGLEIAGSVNSDRYVDGVVELMLEATQNYSNEITKTRLCNWHAGLFPTGRSGIFKIQVADWRTVVNGPIQVVSGSIGKEKIHFQAPDAKLVNREMIHFLDWINASPNIDLIIKAAIAHLWFLTIHPFEDGNGRIALAITDLLLARSDKSPQRFYSMSSQIHIKRNQYYQILEDTQKGNLDVTNWIVWFLTTLIETIESTELVLNRIFLKADFWNMHAKTIMNQRQKNILNKILDGFEGKLTSSKWAKITKCSKDTAVRDINDLVKKNILKKENAGGRSTSYELVKIDE</sequence>
<organism evidence="4 5">
    <name type="scientific">Psychroflexus salis</name>
    <dbReference type="NCBI Taxonomy" id="1526574"/>
    <lineage>
        <taxon>Bacteria</taxon>
        <taxon>Pseudomonadati</taxon>
        <taxon>Bacteroidota</taxon>
        <taxon>Flavobacteriia</taxon>
        <taxon>Flavobacteriales</taxon>
        <taxon>Flavobacteriaceae</taxon>
        <taxon>Psychroflexus</taxon>
    </lineage>
</organism>
<keyword evidence="4" id="KW-0132">Cell division</keyword>
<dbReference type="GO" id="GO:0051301">
    <property type="term" value="P:cell division"/>
    <property type="evidence" value="ECO:0007669"/>
    <property type="project" value="UniProtKB-KW"/>
</dbReference>
<dbReference type="InterPro" id="IPR025230">
    <property type="entry name" value="DUF4172"/>
</dbReference>
<gene>
    <name evidence="4" type="ORF">GCM10010831_03180</name>
</gene>
<dbReference type="Pfam" id="PF13776">
    <property type="entry name" value="DUF4172"/>
    <property type="match status" value="1"/>
</dbReference>
<dbReference type="PANTHER" id="PTHR13504:SF33">
    <property type="entry name" value="FIC FAMILY PROTEIN"/>
    <property type="match status" value="1"/>
</dbReference>
<dbReference type="InterPro" id="IPR040198">
    <property type="entry name" value="Fido_containing"/>
</dbReference>
<dbReference type="Pfam" id="PF02661">
    <property type="entry name" value="Fic"/>
    <property type="match status" value="1"/>
</dbReference>
<accession>A0A917E567</accession>
<evidence type="ECO:0000259" key="3">
    <source>
        <dbReference type="PROSITE" id="PS51459"/>
    </source>
</evidence>
<dbReference type="InterPro" id="IPR003812">
    <property type="entry name" value="Fido"/>
</dbReference>
<dbReference type="PROSITE" id="PS51459">
    <property type="entry name" value="FIDO"/>
    <property type="match status" value="1"/>
</dbReference>
<keyword evidence="2" id="KW-0547">Nucleotide-binding</keyword>
<dbReference type="GO" id="GO:0005524">
    <property type="term" value="F:ATP binding"/>
    <property type="evidence" value="ECO:0007669"/>
    <property type="project" value="UniProtKB-KW"/>
</dbReference>
<dbReference type="SUPFAM" id="SSF140931">
    <property type="entry name" value="Fic-like"/>
    <property type="match status" value="1"/>
</dbReference>
<proteinExistence type="predicted"/>
<feature type="domain" description="Fido" evidence="3">
    <location>
        <begin position="77"/>
        <end position="234"/>
    </location>
</feature>
<evidence type="ECO:0000313" key="4">
    <source>
        <dbReference type="EMBL" id="GGE04930.1"/>
    </source>
</evidence>
<dbReference type="InterPro" id="IPR036597">
    <property type="entry name" value="Fido-like_dom_sf"/>
</dbReference>
<dbReference type="Gene3D" id="1.10.10.10">
    <property type="entry name" value="Winged helix-like DNA-binding domain superfamily/Winged helix DNA-binding domain"/>
    <property type="match status" value="1"/>
</dbReference>
<evidence type="ECO:0000313" key="5">
    <source>
        <dbReference type="Proteomes" id="UP000599688"/>
    </source>
</evidence>
<dbReference type="Proteomes" id="UP000599688">
    <property type="component" value="Unassembled WGS sequence"/>
</dbReference>
<dbReference type="InterPro" id="IPR036388">
    <property type="entry name" value="WH-like_DNA-bd_sf"/>
</dbReference>
<dbReference type="PANTHER" id="PTHR13504">
    <property type="entry name" value="FIDO DOMAIN-CONTAINING PROTEIN DDB_G0283145"/>
    <property type="match status" value="1"/>
</dbReference>
<dbReference type="AlphaFoldDB" id="A0A917E567"/>
<reference evidence="4 5" key="1">
    <citation type="journal article" date="2014" name="Int. J. Syst. Evol. Microbiol.">
        <title>Complete genome sequence of Corynebacterium casei LMG S-19264T (=DSM 44701T), isolated from a smear-ripened cheese.</title>
        <authorList>
            <consortium name="US DOE Joint Genome Institute (JGI-PGF)"/>
            <person name="Walter F."/>
            <person name="Albersmeier A."/>
            <person name="Kalinowski J."/>
            <person name="Ruckert C."/>
        </authorList>
    </citation>
    <scope>NUCLEOTIDE SEQUENCE [LARGE SCALE GENOMIC DNA]</scope>
    <source>
        <strain evidence="4 5">CGMCC 1.12925</strain>
    </source>
</reference>
<feature type="active site" evidence="1">
    <location>
        <position position="169"/>
    </location>
</feature>
<evidence type="ECO:0000256" key="1">
    <source>
        <dbReference type="PIRSR" id="PIRSR640198-1"/>
    </source>
</evidence>
<keyword evidence="5" id="KW-1185">Reference proteome</keyword>
<dbReference type="Gene3D" id="1.10.3290.10">
    <property type="entry name" value="Fido-like domain"/>
    <property type="match status" value="1"/>
</dbReference>
<protein>
    <submittedName>
        <fullName evidence="4">Cell division protein Fic</fullName>
    </submittedName>
</protein>
<keyword evidence="4" id="KW-0131">Cell cycle</keyword>
<comment type="caution">
    <text evidence="4">The sequence shown here is derived from an EMBL/GenBank/DDBJ whole genome shotgun (WGS) entry which is preliminary data.</text>
</comment>
<name>A0A917E567_9FLAO</name>
<keyword evidence="2" id="KW-0067">ATP-binding</keyword>